<reference evidence="2 3" key="1">
    <citation type="journal article" date="2019" name="Microbiol. Resour. Announc.">
        <title>Draft Genome Sequence of Comamonas testosteroni TA441, a Bacterium That Has a Cryptic Phenol Degradation Gene Cluster.</title>
        <authorList>
            <person name="Arai H."/>
            <person name="Ishii M."/>
        </authorList>
    </citation>
    <scope>NUCLEOTIDE SEQUENCE [LARGE SCALE GENOMIC DNA]</scope>
    <source>
        <strain evidence="2 3">TA441</strain>
    </source>
</reference>
<feature type="region of interest" description="Disordered" evidence="1">
    <location>
        <begin position="1"/>
        <end position="43"/>
    </location>
</feature>
<gene>
    <name evidence="2" type="ORF">CTTA_2410</name>
</gene>
<sequence length="75" mass="8414">MAKDHWATMKNHRIEDPDTGYDALDDRTATEPKHGLEAAGSGEARARRWLAQVRDWLERAEARVMAGFRVPPNGG</sequence>
<dbReference type="Proteomes" id="UP000323105">
    <property type="component" value="Unassembled WGS sequence"/>
</dbReference>
<feature type="compositionally biased region" description="Basic and acidic residues" evidence="1">
    <location>
        <begin position="1"/>
        <end position="16"/>
    </location>
</feature>
<protein>
    <submittedName>
        <fullName evidence="2">Uncharacterized protein</fullName>
    </submittedName>
</protein>
<comment type="caution">
    <text evidence="2">The sequence shown here is derived from an EMBL/GenBank/DDBJ whole genome shotgun (WGS) entry which is preliminary data.</text>
</comment>
<accession>A0A5A7MFB9</accession>
<proteinExistence type="predicted"/>
<evidence type="ECO:0000256" key="1">
    <source>
        <dbReference type="SAM" id="MobiDB-lite"/>
    </source>
</evidence>
<organism evidence="2 3">
    <name type="scientific">Comamonas testosteroni</name>
    <name type="common">Pseudomonas testosteroni</name>
    <dbReference type="NCBI Taxonomy" id="285"/>
    <lineage>
        <taxon>Bacteria</taxon>
        <taxon>Pseudomonadati</taxon>
        <taxon>Pseudomonadota</taxon>
        <taxon>Betaproteobacteria</taxon>
        <taxon>Burkholderiales</taxon>
        <taxon>Comamonadaceae</taxon>
        <taxon>Comamonas</taxon>
    </lineage>
</organism>
<dbReference type="EMBL" id="BKBW01000004">
    <property type="protein sequence ID" value="GEQ75405.1"/>
    <property type="molecule type" value="Genomic_DNA"/>
</dbReference>
<dbReference type="AlphaFoldDB" id="A0A5A7MFB9"/>
<name>A0A5A7MFB9_COMTE</name>
<evidence type="ECO:0000313" key="3">
    <source>
        <dbReference type="Proteomes" id="UP000323105"/>
    </source>
</evidence>
<evidence type="ECO:0000313" key="2">
    <source>
        <dbReference type="EMBL" id="GEQ75405.1"/>
    </source>
</evidence>
<feature type="compositionally biased region" description="Basic and acidic residues" evidence="1">
    <location>
        <begin position="24"/>
        <end position="36"/>
    </location>
</feature>